<name>A0A370FZW6_GLULI</name>
<protein>
    <submittedName>
        <fullName evidence="6">Shikimate dehydrogenase</fullName>
    </submittedName>
</protein>
<dbReference type="GO" id="GO:0019632">
    <property type="term" value="P:shikimate metabolic process"/>
    <property type="evidence" value="ECO:0007669"/>
    <property type="project" value="TreeGrafter"/>
</dbReference>
<dbReference type="EMBL" id="JABEQI010000006">
    <property type="protein sequence ID" value="MBB2187041.1"/>
    <property type="molecule type" value="Genomic_DNA"/>
</dbReference>
<accession>A0A370FZW6</accession>
<reference evidence="6 7" key="1">
    <citation type="submission" date="2018-07" db="EMBL/GenBank/DDBJ databases">
        <title>Genomic Encyclopedia of Type Strains, Phase IV (KMG-IV): sequencing the most valuable type-strain genomes for metagenomic binning, comparative biology and taxonomic classification.</title>
        <authorList>
            <person name="Goeker M."/>
        </authorList>
    </citation>
    <scope>NUCLEOTIDE SEQUENCE [LARGE SCALE GENOMIC DNA]</scope>
    <source>
        <strain evidence="6 7">DSM 5603</strain>
    </source>
</reference>
<dbReference type="Proteomes" id="UP000562982">
    <property type="component" value="Unassembled WGS sequence"/>
</dbReference>
<evidence type="ECO:0000256" key="3">
    <source>
        <dbReference type="ARBA" id="ARBA00023141"/>
    </source>
</evidence>
<dbReference type="Proteomes" id="UP000254958">
    <property type="component" value="Unassembled WGS sequence"/>
</dbReference>
<reference evidence="5 8" key="2">
    <citation type="submission" date="2020-04" db="EMBL/GenBank/DDBJ databases">
        <title>Description of novel Gluconacetobacter.</title>
        <authorList>
            <person name="Sombolestani A."/>
        </authorList>
    </citation>
    <scope>NUCLEOTIDE SEQUENCE [LARGE SCALE GENOMIC DNA]</scope>
    <source>
        <strain evidence="5 8">LMG 1382</strain>
    </source>
</reference>
<dbReference type="SUPFAM" id="SSF51735">
    <property type="entry name" value="NAD(P)-binding Rossmann-fold domains"/>
    <property type="match status" value="1"/>
</dbReference>
<dbReference type="PANTHER" id="PTHR21089:SF1">
    <property type="entry name" value="BIFUNCTIONAL 3-DEHYDROQUINATE DEHYDRATASE_SHIKIMATE DEHYDROGENASE, CHLOROPLASTIC"/>
    <property type="match status" value="1"/>
</dbReference>
<evidence type="ECO:0000313" key="6">
    <source>
        <dbReference type="EMBL" id="RDI37015.1"/>
    </source>
</evidence>
<dbReference type="GO" id="GO:0050661">
    <property type="term" value="F:NADP binding"/>
    <property type="evidence" value="ECO:0007669"/>
    <property type="project" value="TreeGrafter"/>
</dbReference>
<evidence type="ECO:0000259" key="4">
    <source>
        <dbReference type="Pfam" id="PF08501"/>
    </source>
</evidence>
<organism evidence="6 7">
    <name type="scientific">Gluconacetobacter liquefaciens</name>
    <name type="common">Acetobacter liquefaciens</name>
    <dbReference type="NCBI Taxonomy" id="89584"/>
    <lineage>
        <taxon>Bacteria</taxon>
        <taxon>Pseudomonadati</taxon>
        <taxon>Pseudomonadota</taxon>
        <taxon>Alphaproteobacteria</taxon>
        <taxon>Acetobacterales</taxon>
        <taxon>Acetobacteraceae</taxon>
        <taxon>Gluconacetobacter</taxon>
    </lineage>
</organism>
<dbReference type="GO" id="GO:0009423">
    <property type="term" value="P:chorismate biosynthetic process"/>
    <property type="evidence" value="ECO:0007669"/>
    <property type="project" value="TreeGrafter"/>
</dbReference>
<dbReference type="Pfam" id="PF08501">
    <property type="entry name" value="Shikimate_dh_N"/>
    <property type="match status" value="1"/>
</dbReference>
<dbReference type="Gene3D" id="3.40.50.720">
    <property type="entry name" value="NAD(P)-binding Rossmann-like Domain"/>
    <property type="match status" value="1"/>
</dbReference>
<dbReference type="EMBL" id="QQAW01000007">
    <property type="protein sequence ID" value="RDI37015.1"/>
    <property type="molecule type" value="Genomic_DNA"/>
</dbReference>
<gene>
    <name evidence="6" type="ORF">C7453_10761</name>
    <name evidence="5" type="ORF">HLH32_11725</name>
</gene>
<dbReference type="RefSeq" id="WP_114727937.1">
    <property type="nucleotide sequence ID" value="NZ_BJMI01000022.1"/>
</dbReference>
<dbReference type="InterPro" id="IPR046346">
    <property type="entry name" value="Aminoacid_DH-like_N_sf"/>
</dbReference>
<dbReference type="GO" id="GO:0004764">
    <property type="term" value="F:shikimate 3-dehydrogenase (NADP+) activity"/>
    <property type="evidence" value="ECO:0007669"/>
    <property type="project" value="InterPro"/>
</dbReference>
<dbReference type="GO" id="GO:0005829">
    <property type="term" value="C:cytosol"/>
    <property type="evidence" value="ECO:0007669"/>
    <property type="project" value="TreeGrafter"/>
</dbReference>
<keyword evidence="3" id="KW-0028">Amino-acid biosynthesis</keyword>
<dbReference type="GO" id="GO:0009073">
    <property type="term" value="P:aromatic amino acid family biosynthetic process"/>
    <property type="evidence" value="ECO:0007669"/>
    <property type="project" value="UniProtKB-KW"/>
</dbReference>
<dbReference type="PANTHER" id="PTHR21089">
    <property type="entry name" value="SHIKIMATE DEHYDROGENASE"/>
    <property type="match status" value="1"/>
</dbReference>
<dbReference type="InterPro" id="IPR022893">
    <property type="entry name" value="Shikimate_DH_fam"/>
</dbReference>
<evidence type="ECO:0000313" key="8">
    <source>
        <dbReference type="Proteomes" id="UP000562982"/>
    </source>
</evidence>
<keyword evidence="7" id="KW-1185">Reference proteome</keyword>
<dbReference type="InterPro" id="IPR013708">
    <property type="entry name" value="Shikimate_DH-bd_N"/>
</dbReference>
<feature type="domain" description="Shikimate dehydrogenase substrate binding N-terminal" evidence="4">
    <location>
        <begin position="14"/>
        <end position="96"/>
    </location>
</feature>
<dbReference type="OrthoDB" id="7873617at2"/>
<dbReference type="InterPro" id="IPR036291">
    <property type="entry name" value="NAD(P)-bd_dom_sf"/>
</dbReference>
<proteinExistence type="predicted"/>
<sequence>MVWNIDGTTNIYPIIGDPIVQVKSPAGMTEAFQARGANAICIPAHVVPDDFAGFTGALLSMRNVGGFIATIPHKFATAEICRSLSRRSRILGAANVAQRAQGGGWHGDMLDGEAFLQAQRNAGAEPAGASALLIGAGGAGSAIACALLEAGIADLGICDSDEGRVMRLIDRLTQGGLAARARVHRASADPEGCAMICNASPAGMRPDDPYPVRVDGLRADMVVGDVVTQPALTPLIAAARQKGCSTATGTQMYEVVQRLMLEFFLSHEGSHRIT</sequence>
<dbReference type="Gene3D" id="3.40.50.10860">
    <property type="entry name" value="Leucine Dehydrogenase, chain A, domain 1"/>
    <property type="match status" value="1"/>
</dbReference>
<keyword evidence="3" id="KW-0057">Aromatic amino acid biosynthesis</keyword>
<dbReference type="SUPFAM" id="SSF53223">
    <property type="entry name" value="Aminoacid dehydrogenase-like, N-terminal domain"/>
    <property type="match status" value="1"/>
</dbReference>
<evidence type="ECO:0000313" key="5">
    <source>
        <dbReference type="EMBL" id="MBB2187041.1"/>
    </source>
</evidence>
<evidence type="ECO:0000313" key="7">
    <source>
        <dbReference type="Proteomes" id="UP000254958"/>
    </source>
</evidence>
<evidence type="ECO:0000256" key="1">
    <source>
        <dbReference type="ARBA" id="ARBA00004871"/>
    </source>
</evidence>
<comment type="caution">
    <text evidence="6">The sequence shown here is derived from an EMBL/GenBank/DDBJ whole genome shotgun (WGS) entry which is preliminary data.</text>
</comment>
<keyword evidence="2" id="KW-0560">Oxidoreductase</keyword>
<dbReference type="AlphaFoldDB" id="A0A370FZW6"/>
<comment type="pathway">
    <text evidence="1">Metabolic intermediate biosynthesis; chorismate biosynthesis; chorismate from D-erythrose 4-phosphate and phosphoenolpyruvate: step 4/7.</text>
</comment>
<evidence type="ECO:0000256" key="2">
    <source>
        <dbReference type="ARBA" id="ARBA00023002"/>
    </source>
</evidence>